<comment type="caution">
    <text evidence="1">The sequence shown here is derived from an EMBL/GenBank/DDBJ whole genome shotgun (WGS) entry which is preliminary data.</text>
</comment>
<evidence type="ECO:0000313" key="2">
    <source>
        <dbReference type="Proteomes" id="UP001501581"/>
    </source>
</evidence>
<dbReference type="Proteomes" id="UP001501581">
    <property type="component" value="Unassembled WGS sequence"/>
</dbReference>
<evidence type="ECO:0000313" key="1">
    <source>
        <dbReference type="EMBL" id="GAA1102989.1"/>
    </source>
</evidence>
<evidence type="ECO:0008006" key="3">
    <source>
        <dbReference type="Google" id="ProtNLM"/>
    </source>
</evidence>
<name>A0ABN1TU25_9ACTN</name>
<dbReference type="EMBL" id="BAAALG010000009">
    <property type="protein sequence ID" value="GAA1102989.1"/>
    <property type="molecule type" value="Genomic_DNA"/>
</dbReference>
<proteinExistence type="predicted"/>
<keyword evidence="2" id="KW-1185">Reference proteome</keyword>
<gene>
    <name evidence="1" type="ORF">GCM10009668_22070</name>
</gene>
<dbReference type="RefSeq" id="WP_343994314.1">
    <property type="nucleotide sequence ID" value="NZ_BAAALG010000009.1"/>
</dbReference>
<reference evidence="1 2" key="1">
    <citation type="journal article" date="2019" name="Int. J. Syst. Evol. Microbiol.">
        <title>The Global Catalogue of Microorganisms (GCM) 10K type strain sequencing project: providing services to taxonomists for standard genome sequencing and annotation.</title>
        <authorList>
            <consortium name="The Broad Institute Genomics Platform"/>
            <consortium name="The Broad Institute Genome Sequencing Center for Infectious Disease"/>
            <person name="Wu L."/>
            <person name="Ma J."/>
        </authorList>
    </citation>
    <scope>NUCLEOTIDE SEQUENCE [LARGE SCALE GENOMIC DNA]</scope>
    <source>
        <strain evidence="1 2">JCM 13008</strain>
    </source>
</reference>
<accession>A0ABN1TU25</accession>
<sequence>MPEVVPEAINKAADKVEDAADGIKTNDPSTALAGIGTAMPSSSSASAAEALTTQWETRFATLNTDMTTHGTNLHGAADGWVEADGSVAGGYPVFP</sequence>
<protein>
    <recommendedName>
        <fullName evidence="3">WXG100 family type VII secretion target</fullName>
    </recommendedName>
</protein>
<organism evidence="1 2">
    <name type="scientific">Nocardioides dubius</name>
    <dbReference type="NCBI Taxonomy" id="317019"/>
    <lineage>
        <taxon>Bacteria</taxon>
        <taxon>Bacillati</taxon>
        <taxon>Actinomycetota</taxon>
        <taxon>Actinomycetes</taxon>
        <taxon>Propionibacteriales</taxon>
        <taxon>Nocardioidaceae</taxon>
        <taxon>Nocardioides</taxon>
    </lineage>
</organism>